<reference evidence="1 2" key="1">
    <citation type="submission" date="2020-08" db="EMBL/GenBank/DDBJ databases">
        <title>Genomic Encyclopedia of Type Strains, Phase IV (KMG-V): Genome sequencing to study the core and pangenomes of soil and plant-associated prokaryotes.</title>
        <authorList>
            <person name="Whitman W."/>
        </authorList>
    </citation>
    <scope>NUCLEOTIDE SEQUENCE [LARGE SCALE GENOMIC DNA]</scope>
    <source>
        <strain evidence="1 2">SLV-2362</strain>
    </source>
</reference>
<dbReference type="EMBL" id="JACHWF010000006">
    <property type="protein sequence ID" value="MBB3009991.1"/>
    <property type="molecule type" value="Genomic_DNA"/>
</dbReference>
<evidence type="ECO:0000313" key="1">
    <source>
        <dbReference type="EMBL" id="MBB3009991.1"/>
    </source>
</evidence>
<comment type="caution">
    <text evidence="1">The sequence shown here is derived from an EMBL/GenBank/DDBJ whole genome shotgun (WGS) entry which is preliminary data.</text>
</comment>
<name>A0A7W4YU90_9BURK</name>
<sequence>MEIEFNYNLSYFYLGRAAEGLGYEAAAETYYLLAANTHQCVKYCDGFVFPRDINLRFAAMRAAKLDREKTAKGEQTRIANEITSSAQGLTAVDAVTDQSKTWPERTLMSQYGEERMVVADVRDQARGTPVPLASQQAAKVIPKGYRGNSIVDLIKQFERLDKLAEDEFTKKSVLVSKGGDLRSKTYRFVFKVDLNSNYGSEKRSDGAYYDAESETLHLNLWSRSHTFYLNKSATGTPEYQTISLLETRQSSDYIGQNAFGVKANIHSRLVNQYGLALNNFSGSRYGSIFSTSITLHPVAAKALKSDLMFYVDVVLISREPGASVLKTVSGRDATISNPSEFYLSSYYLVATAKEIGVFKKSTGEILAWKAFP</sequence>
<dbReference type="Proteomes" id="UP000578036">
    <property type="component" value="Unassembled WGS sequence"/>
</dbReference>
<organism evidence="1 2">
    <name type="scientific">Cupriavidus alkaliphilus</name>
    <dbReference type="NCBI Taxonomy" id="942866"/>
    <lineage>
        <taxon>Bacteria</taxon>
        <taxon>Pseudomonadati</taxon>
        <taxon>Pseudomonadota</taxon>
        <taxon>Betaproteobacteria</taxon>
        <taxon>Burkholderiales</taxon>
        <taxon>Burkholderiaceae</taxon>
        <taxon>Cupriavidus</taxon>
    </lineage>
</organism>
<gene>
    <name evidence="1" type="ORF">FHX61_004667</name>
</gene>
<evidence type="ECO:0000313" key="2">
    <source>
        <dbReference type="Proteomes" id="UP000578036"/>
    </source>
</evidence>
<keyword evidence="2" id="KW-1185">Reference proteome</keyword>
<dbReference type="RefSeq" id="WP_183300331.1">
    <property type="nucleotide sequence ID" value="NZ_JACHWF010000006.1"/>
</dbReference>
<accession>A0A7W4YU90</accession>
<dbReference type="AlphaFoldDB" id="A0A7W4YU90"/>
<proteinExistence type="predicted"/>
<protein>
    <submittedName>
        <fullName evidence="1">Uncharacterized protein</fullName>
    </submittedName>
</protein>